<dbReference type="PANTHER" id="PTHR13271">
    <property type="entry name" value="UNCHARACTERIZED PUTATIVE METHYLTRANSFERASE"/>
    <property type="match status" value="1"/>
</dbReference>
<evidence type="ECO:0000313" key="2">
    <source>
        <dbReference type="Proteomes" id="UP000245884"/>
    </source>
</evidence>
<dbReference type="GeneID" id="37030282"/>
<dbReference type="AlphaFoldDB" id="A0A316UKV3"/>
<dbReference type="InterPro" id="IPR050600">
    <property type="entry name" value="SETD3_SETD6_MTase"/>
</dbReference>
<sequence>MSLAADDIDKCNTQIAALVCWLEDNAIWLHPAIELRHTAESGCAAFLRDGYSYIDARTVVGIIPKTSCLSARTSALATHLAGHSPHLLFSAESASGLTLALCLLYEHILSTQSRWHGYISSLPRTRPTAQDAGKGRIGVWLPYEWPATSSARAWLKGTEVERILHRADARPSLPDRASRGLSLRHINIFFEHTALPLLRKALRLHPLPDEGALLDQFIGAYSLVSSRAFLCDLHHGLVLAPLADAFNHSDENEVQFECEEDVCLQCGQLPSCGHRVSESGAALATVDTIDMTLRAPVIAHADGKQREVFNSYGPLSNARLLTSYGFAQETETEWERFVWDWEDANERREVMSALGIADEPERQRWAEIGSGCSGDDDQEKRELRDALLLPTTDSQACDKEARPLHLPTPSPFYHLATSVKHEGDVLTHLEDLFAFPLSASDDFTHDVDYPLFVDGNGNVSVCLWRAAWASAQAQEAVSRDREDHSLPGDLAEAEKWLASVLAQQQQHQRPDDHNISRPLVSSRVLRALCSLRGLISQRRTDLGVSSPCKEQEALALLDGESDDEARWHRHEDVRDSTRPAVRYALLCAIQENAALRAAISRIDEVIGAIEQEQEQ</sequence>
<dbReference type="RefSeq" id="XP_025360176.1">
    <property type="nucleotide sequence ID" value="XM_025508459.1"/>
</dbReference>
<keyword evidence="2" id="KW-1185">Reference proteome</keyword>
<dbReference type="OrthoDB" id="441812at2759"/>
<name>A0A316UKV3_9BASI</name>
<reference evidence="1 2" key="1">
    <citation type="journal article" date="2018" name="Mol. Biol. Evol.">
        <title>Broad Genomic Sampling Reveals a Smut Pathogenic Ancestry of the Fungal Clade Ustilaginomycotina.</title>
        <authorList>
            <person name="Kijpornyongpan T."/>
            <person name="Mondo S.J."/>
            <person name="Barry K."/>
            <person name="Sandor L."/>
            <person name="Lee J."/>
            <person name="Lipzen A."/>
            <person name="Pangilinan J."/>
            <person name="LaButti K."/>
            <person name="Hainaut M."/>
            <person name="Henrissat B."/>
            <person name="Grigoriev I.V."/>
            <person name="Spatafora J.W."/>
            <person name="Aime M.C."/>
        </authorList>
    </citation>
    <scope>NUCLEOTIDE SEQUENCE [LARGE SCALE GENOMIC DNA]</scope>
    <source>
        <strain evidence="1 2">MCA 5214</strain>
    </source>
</reference>
<proteinExistence type="predicted"/>
<dbReference type="GO" id="GO:0016279">
    <property type="term" value="F:protein-lysine N-methyltransferase activity"/>
    <property type="evidence" value="ECO:0007669"/>
    <property type="project" value="TreeGrafter"/>
</dbReference>
<dbReference type="STRING" id="1569628.A0A316UKV3"/>
<dbReference type="GO" id="GO:0005634">
    <property type="term" value="C:nucleus"/>
    <property type="evidence" value="ECO:0007669"/>
    <property type="project" value="TreeGrafter"/>
</dbReference>
<evidence type="ECO:0000313" key="1">
    <source>
        <dbReference type="EMBL" id="PWN25564.1"/>
    </source>
</evidence>
<gene>
    <name evidence="1" type="ORF">BDZ90DRAFT_262211</name>
</gene>
<dbReference type="SUPFAM" id="SSF82199">
    <property type="entry name" value="SET domain"/>
    <property type="match status" value="1"/>
</dbReference>
<dbReference type="Gene3D" id="3.90.1410.10">
    <property type="entry name" value="set domain protein methyltransferase, domain 1"/>
    <property type="match status" value="1"/>
</dbReference>
<dbReference type="EMBL" id="KZ819675">
    <property type="protein sequence ID" value="PWN25564.1"/>
    <property type="molecule type" value="Genomic_DNA"/>
</dbReference>
<accession>A0A316UKV3</accession>
<organism evidence="1 2">
    <name type="scientific">Jaminaea rosea</name>
    <dbReference type="NCBI Taxonomy" id="1569628"/>
    <lineage>
        <taxon>Eukaryota</taxon>
        <taxon>Fungi</taxon>
        <taxon>Dikarya</taxon>
        <taxon>Basidiomycota</taxon>
        <taxon>Ustilaginomycotina</taxon>
        <taxon>Exobasidiomycetes</taxon>
        <taxon>Microstromatales</taxon>
        <taxon>Microstromatales incertae sedis</taxon>
        <taxon>Jaminaea</taxon>
    </lineage>
</organism>
<dbReference type="CDD" id="cd10527">
    <property type="entry name" value="SET_LSMT"/>
    <property type="match status" value="1"/>
</dbReference>
<dbReference type="Proteomes" id="UP000245884">
    <property type="component" value="Unassembled WGS sequence"/>
</dbReference>
<dbReference type="PANTHER" id="PTHR13271:SF34">
    <property type="entry name" value="N-LYSINE METHYLTRANSFERASE SETD6"/>
    <property type="match status" value="1"/>
</dbReference>
<protein>
    <submittedName>
        <fullName evidence="1">SET domain-containing protein</fullName>
    </submittedName>
</protein>
<dbReference type="InterPro" id="IPR046341">
    <property type="entry name" value="SET_dom_sf"/>
</dbReference>